<evidence type="ECO:0000313" key="4">
    <source>
        <dbReference type="Proteomes" id="UP000244855"/>
    </source>
</evidence>
<gene>
    <name evidence="3" type="ORF">DM02DRAFT_734657</name>
</gene>
<keyword evidence="4" id="KW-1185">Reference proteome</keyword>
<name>A0A2V1CX00_9PLEO</name>
<dbReference type="Proteomes" id="UP000244855">
    <property type="component" value="Unassembled WGS sequence"/>
</dbReference>
<reference evidence="3 4" key="1">
    <citation type="journal article" date="2018" name="Sci. Rep.">
        <title>Comparative genomics provides insights into the lifestyle and reveals functional heterogeneity of dark septate endophytic fungi.</title>
        <authorList>
            <person name="Knapp D.G."/>
            <person name="Nemeth J.B."/>
            <person name="Barry K."/>
            <person name="Hainaut M."/>
            <person name="Henrissat B."/>
            <person name="Johnson J."/>
            <person name="Kuo A."/>
            <person name="Lim J.H.P."/>
            <person name="Lipzen A."/>
            <person name="Nolan M."/>
            <person name="Ohm R.A."/>
            <person name="Tamas L."/>
            <person name="Grigoriev I.V."/>
            <person name="Spatafora J.W."/>
            <person name="Nagy L.G."/>
            <person name="Kovacs G.M."/>
        </authorList>
    </citation>
    <scope>NUCLEOTIDE SEQUENCE [LARGE SCALE GENOMIC DNA]</scope>
    <source>
        <strain evidence="3 4">DSE2036</strain>
    </source>
</reference>
<organism evidence="3 4">
    <name type="scientific">Periconia macrospinosa</name>
    <dbReference type="NCBI Taxonomy" id="97972"/>
    <lineage>
        <taxon>Eukaryota</taxon>
        <taxon>Fungi</taxon>
        <taxon>Dikarya</taxon>
        <taxon>Ascomycota</taxon>
        <taxon>Pezizomycotina</taxon>
        <taxon>Dothideomycetes</taxon>
        <taxon>Pleosporomycetidae</taxon>
        <taxon>Pleosporales</taxon>
        <taxon>Massarineae</taxon>
        <taxon>Periconiaceae</taxon>
        <taxon>Periconia</taxon>
    </lineage>
</organism>
<feature type="compositionally biased region" description="Polar residues" evidence="2">
    <location>
        <begin position="80"/>
        <end position="109"/>
    </location>
</feature>
<evidence type="ECO:0000256" key="2">
    <source>
        <dbReference type="SAM" id="MobiDB-lite"/>
    </source>
</evidence>
<dbReference type="AlphaFoldDB" id="A0A2V1CX00"/>
<protein>
    <submittedName>
        <fullName evidence="3">Uncharacterized protein</fullName>
    </submittedName>
</protein>
<evidence type="ECO:0000313" key="3">
    <source>
        <dbReference type="EMBL" id="PVH90267.1"/>
    </source>
</evidence>
<proteinExistence type="predicted"/>
<keyword evidence="1" id="KW-0175">Coiled coil</keyword>
<feature type="region of interest" description="Disordered" evidence="2">
    <location>
        <begin position="1"/>
        <end position="147"/>
    </location>
</feature>
<feature type="non-terminal residue" evidence="3">
    <location>
        <position position="435"/>
    </location>
</feature>
<feature type="coiled-coil region" evidence="1">
    <location>
        <begin position="234"/>
        <end position="261"/>
    </location>
</feature>
<sequence length="435" mass="47216">MHRSCPLLTACERRGESGTYNMAARHRPPPTANSPHGAPRRPSSSLSDLKNSKKRQKAPASRESSPPDKRVRSGAYDTNAARSPTLFVSPSGSRNNSITSLNAGPSSGIHSGRKKHSTDVASPLQRTHSPLSFQHGEAGSSRSGDSALLRAAPTAPSMIPDTPPYTNNPSGTINSVRALKVRKQAQAAQAAQAAAQARCPSNAASDNTSAGAIHNTTPTISQHKTLPELKDGMASVSRNEIEALKSTVKALKDEIQRLRSKEAEPQADFRKELEDLRFKVNRIETREERTHNKLMDLSDNPHRGLAVQTIIDDVREFIGPIEDEHDRTRKTLLGRMCDMEEKYGRLTDQLNKFKTLGGQIPTVISGQARTENSVASFKDAQADIEKNVSSAMHKISLVEAKVTANGIRMTALDAKVKDAGNKLSSFDKKVNGELD</sequence>
<accession>A0A2V1CX00</accession>
<evidence type="ECO:0000256" key="1">
    <source>
        <dbReference type="SAM" id="Coils"/>
    </source>
</evidence>
<dbReference type="EMBL" id="KZ806483">
    <property type="protein sequence ID" value="PVH90267.1"/>
    <property type="molecule type" value="Genomic_DNA"/>
</dbReference>